<gene>
    <name evidence="3" type="ORF">RHSIM_Rhsim10G0031000</name>
</gene>
<comment type="similarity">
    <text evidence="1">Belongs to the LOB domain-containing protein family.</text>
</comment>
<dbReference type="PANTHER" id="PTHR31301:SF21">
    <property type="entry name" value="LOB DOMAIN-CONTAINING PROTEIN 27-RELATED"/>
    <property type="match status" value="1"/>
</dbReference>
<evidence type="ECO:0000256" key="1">
    <source>
        <dbReference type="ARBA" id="ARBA00005474"/>
    </source>
</evidence>
<dbReference type="AlphaFoldDB" id="A0A834GEH1"/>
<keyword evidence="4" id="KW-1185">Reference proteome</keyword>
<protein>
    <recommendedName>
        <fullName evidence="2">LOB domain-containing protein</fullName>
    </recommendedName>
</protein>
<dbReference type="EMBL" id="WJXA01000010">
    <property type="protein sequence ID" value="KAF7128918.1"/>
    <property type="molecule type" value="Genomic_DNA"/>
</dbReference>
<proteinExistence type="inferred from homology"/>
<accession>A0A834GEH1</accession>
<feature type="domain" description="LOB" evidence="2">
    <location>
        <begin position="25"/>
        <end position="127"/>
    </location>
</feature>
<sequence>MVIAGLSHTTSYTEPSMTVKGGTSQACAACKYQRRRCSSECTLAPYFPANQTKTFQNAHRLFGVSSIMKILRPMETREQRDEAMRSVIYESDMRERFPVHGCCGIIRHLYAQLLQADEELQYVQAQLAMCGEQCHSRIVDQDYSTRPEQFGMNLPSDVLMGLRHFCINDTIPFERNHHVVIENNGTYVESNEDIANHYRVQHPNYDSVAIQSQSFPPQQQTGVDYDDISFDTLADDRQSYIESKEECESSCASSWKNTTHSLEYASKNDLKSAAACFRLTNFD</sequence>
<evidence type="ECO:0000259" key="2">
    <source>
        <dbReference type="PROSITE" id="PS50891"/>
    </source>
</evidence>
<evidence type="ECO:0000313" key="4">
    <source>
        <dbReference type="Proteomes" id="UP000626092"/>
    </source>
</evidence>
<dbReference type="Proteomes" id="UP000626092">
    <property type="component" value="Unassembled WGS sequence"/>
</dbReference>
<name>A0A834GEH1_RHOSS</name>
<dbReference type="OrthoDB" id="1893065at2759"/>
<dbReference type="Pfam" id="PF03195">
    <property type="entry name" value="LOB"/>
    <property type="match status" value="1"/>
</dbReference>
<comment type="caution">
    <text evidence="3">The sequence shown here is derived from an EMBL/GenBank/DDBJ whole genome shotgun (WGS) entry which is preliminary data.</text>
</comment>
<dbReference type="InterPro" id="IPR004883">
    <property type="entry name" value="LOB"/>
</dbReference>
<dbReference type="PANTHER" id="PTHR31301">
    <property type="entry name" value="LOB DOMAIN-CONTAINING PROTEIN 4-RELATED"/>
    <property type="match status" value="1"/>
</dbReference>
<reference evidence="3" key="1">
    <citation type="submission" date="2019-11" db="EMBL/GenBank/DDBJ databases">
        <authorList>
            <person name="Liu Y."/>
            <person name="Hou J."/>
            <person name="Li T.-Q."/>
            <person name="Guan C.-H."/>
            <person name="Wu X."/>
            <person name="Wu H.-Z."/>
            <person name="Ling F."/>
            <person name="Zhang R."/>
            <person name="Shi X.-G."/>
            <person name="Ren J.-P."/>
            <person name="Chen E.-F."/>
            <person name="Sun J.-M."/>
        </authorList>
    </citation>
    <scope>NUCLEOTIDE SEQUENCE</scope>
    <source>
        <strain evidence="3">Adult_tree_wgs_1</strain>
        <tissue evidence="3">Leaves</tissue>
    </source>
</reference>
<organism evidence="3 4">
    <name type="scientific">Rhododendron simsii</name>
    <name type="common">Sims's rhododendron</name>
    <dbReference type="NCBI Taxonomy" id="118357"/>
    <lineage>
        <taxon>Eukaryota</taxon>
        <taxon>Viridiplantae</taxon>
        <taxon>Streptophyta</taxon>
        <taxon>Embryophyta</taxon>
        <taxon>Tracheophyta</taxon>
        <taxon>Spermatophyta</taxon>
        <taxon>Magnoliopsida</taxon>
        <taxon>eudicotyledons</taxon>
        <taxon>Gunneridae</taxon>
        <taxon>Pentapetalae</taxon>
        <taxon>asterids</taxon>
        <taxon>Ericales</taxon>
        <taxon>Ericaceae</taxon>
        <taxon>Ericoideae</taxon>
        <taxon>Rhodoreae</taxon>
        <taxon>Rhododendron</taxon>
    </lineage>
</organism>
<evidence type="ECO:0000313" key="3">
    <source>
        <dbReference type="EMBL" id="KAF7128918.1"/>
    </source>
</evidence>
<dbReference type="PROSITE" id="PS50891">
    <property type="entry name" value="LOB"/>
    <property type="match status" value="1"/>
</dbReference>